<sequence length="137" mass="14995">MIPLRTKFILKLKAKLKADLRASTRTAASSRRSSPGPWLRTSSKSPGQHFVEDATGATIFLGSHSDTPLALGCRQAATESDAALHAAMLDQFVPRAYPFTNLWGLDAATQEVCETLPDDSDTIRYLPCIPFDLFDVQ</sequence>
<evidence type="ECO:0000256" key="1">
    <source>
        <dbReference type="SAM" id="MobiDB-lite"/>
    </source>
</evidence>
<dbReference type="EMBL" id="MU855790">
    <property type="protein sequence ID" value="KAK3899408.1"/>
    <property type="molecule type" value="Genomic_DNA"/>
</dbReference>
<dbReference type="AlphaFoldDB" id="A0AAN6MGA9"/>
<dbReference type="InterPro" id="IPR004507">
    <property type="entry name" value="UbiX-like"/>
</dbReference>
<dbReference type="PANTHER" id="PTHR43374:SF5">
    <property type="entry name" value="ZN(II)2CYS6 TRANSCRIPTION FACTOR (EUROFUNG)"/>
    <property type="match status" value="1"/>
</dbReference>
<reference evidence="2" key="2">
    <citation type="submission" date="2023-05" db="EMBL/GenBank/DDBJ databases">
        <authorList>
            <consortium name="Lawrence Berkeley National Laboratory"/>
            <person name="Steindorff A."/>
            <person name="Hensen N."/>
            <person name="Bonometti L."/>
            <person name="Westerberg I."/>
            <person name="Brannstrom I.O."/>
            <person name="Guillou S."/>
            <person name="Cros-Aarteil S."/>
            <person name="Calhoun S."/>
            <person name="Haridas S."/>
            <person name="Kuo A."/>
            <person name="Mondo S."/>
            <person name="Pangilinan J."/>
            <person name="Riley R."/>
            <person name="Labutti K."/>
            <person name="Andreopoulos B."/>
            <person name="Lipzen A."/>
            <person name="Chen C."/>
            <person name="Yanf M."/>
            <person name="Daum C."/>
            <person name="Ng V."/>
            <person name="Clum A."/>
            <person name="Ohm R."/>
            <person name="Martin F."/>
            <person name="Silar P."/>
            <person name="Natvig D."/>
            <person name="Lalanne C."/>
            <person name="Gautier V."/>
            <person name="Ament-Velasquez S.L."/>
            <person name="Kruys A."/>
            <person name="Hutchinson M.I."/>
            <person name="Powell A.J."/>
            <person name="Barry K."/>
            <person name="Miller A.N."/>
            <person name="Grigoriev I.V."/>
            <person name="Debuchy R."/>
            <person name="Gladieux P."/>
            <person name="Thoren M.H."/>
            <person name="Johannesson H."/>
        </authorList>
    </citation>
    <scope>NUCLEOTIDE SEQUENCE</scope>
    <source>
        <strain evidence="2">CBS 103.79</strain>
    </source>
</reference>
<feature type="compositionally biased region" description="Low complexity" evidence="1">
    <location>
        <begin position="23"/>
        <end position="34"/>
    </location>
</feature>
<evidence type="ECO:0000313" key="3">
    <source>
        <dbReference type="Proteomes" id="UP001303889"/>
    </source>
</evidence>
<reference evidence="2" key="1">
    <citation type="journal article" date="2023" name="Mol. Phylogenet. Evol.">
        <title>Genome-scale phylogeny and comparative genomics of the fungal order Sordariales.</title>
        <authorList>
            <person name="Hensen N."/>
            <person name="Bonometti L."/>
            <person name="Westerberg I."/>
            <person name="Brannstrom I.O."/>
            <person name="Guillou S."/>
            <person name="Cros-Aarteil S."/>
            <person name="Calhoun S."/>
            <person name="Haridas S."/>
            <person name="Kuo A."/>
            <person name="Mondo S."/>
            <person name="Pangilinan J."/>
            <person name="Riley R."/>
            <person name="LaButti K."/>
            <person name="Andreopoulos B."/>
            <person name="Lipzen A."/>
            <person name="Chen C."/>
            <person name="Yan M."/>
            <person name="Daum C."/>
            <person name="Ng V."/>
            <person name="Clum A."/>
            <person name="Steindorff A."/>
            <person name="Ohm R.A."/>
            <person name="Martin F."/>
            <person name="Silar P."/>
            <person name="Natvig D.O."/>
            <person name="Lalanne C."/>
            <person name="Gautier V."/>
            <person name="Ament-Velasquez S.L."/>
            <person name="Kruys A."/>
            <person name="Hutchinson M.I."/>
            <person name="Powell A.J."/>
            <person name="Barry K."/>
            <person name="Miller A.N."/>
            <person name="Grigoriev I.V."/>
            <person name="Debuchy R."/>
            <person name="Gladieux P."/>
            <person name="Hiltunen Thoren M."/>
            <person name="Johannesson H."/>
        </authorList>
    </citation>
    <scope>NUCLEOTIDE SEQUENCE</scope>
    <source>
        <strain evidence="2">CBS 103.79</strain>
    </source>
</reference>
<organism evidence="2 3">
    <name type="scientific">Staphylotrichum tortipilum</name>
    <dbReference type="NCBI Taxonomy" id="2831512"/>
    <lineage>
        <taxon>Eukaryota</taxon>
        <taxon>Fungi</taxon>
        <taxon>Dikarya</taxon>
        <taxon>Ascomycota</taxon>
        <taxon>Pezizomycotina</taxon>
        <taxon>Sordariomycetes</taxon>
        <taxon>Sordariomycetidae</taxon>
        <taxon>Sordariales</taxon>
        <taxon>Chaetomiaceae</taxon>
        <taxon>Staphylotrichum</taxon>
    </lineage>
</organism>
<keyword evidence="3" id="KW-1185">Reference proteome</keyword>
<dbReference type="Proteomes" id="UP001303889">
    <property type="component" value="Unassembled WGS sequence"/>
</dbReference>
<accession>A0AAN6MGA9</accession>
<gene>
    <name evidence="2" type="ORF">C8A05DRAFT_36980</name>
</gene>
<evidence type="ECO:0000313" key="2">
    <source>
        <dbReference type="EMBL" id="KAK3899408.1"/>
    </source>
</evidence>
<feature type="region of interest" description="Disordered" evidence="1">
    <location>
        <begin position="23"/>
        <end position="48"/>
    </location>
</feature>
<dbReference type="PANTHER" id="PTHR43374">
    <property type="entry name" value="FLAVIN PRENYLTRANSFERASE"/>
    <property type="match status" value="1"/>
</dbReference>
<dbReference type="GO" id="GO:0016831">
    <property type="term" value="F:carboxy-lyase activity"/>
    <property type="evidence" value="ECO:0007669"/>
    <property type="project" value="TreeGrafter"/>
</dbReference>
<comment type="caution">
    <text evidence="2">The sequence shown here is derived from an EMBL/GenBank/DDBJ whole genome shotgun (WGS) entry which is preliminary data.</text>
</comment>
<proteinExistence type="predicted"/>
<name>A0AAN6MGA9_9PEZI</name>
<protein>
    <submittedName>
        <fullName evidence="2">Uncharacterized protein</fullName>
    </submittedName>
</protein>